<gene>
    <name evidence="2" type="ORF">ABID21_000019</name>
</gene>
<accession>A0ABV2H0V3</accession>
<dbReference type="Proteomes" id="UP001549031">
    <property type="component" value="Unassembled WGS sequence"/>
</dbReference>
<dbReference type="EMBL" id="JBEPLJ010000001">
    <property type="protein sequence ID" value="MET3583927.1"/>
    <property type="molecule type" value="Genomic_DNA"/>
</dbReference>
<reference evidence="2 3" key="1">
    <citation type="submission" date="2024-06" db="EMBL/GenBank/DDBJ databases">
        <title>Genomic Encyclopedia of Type Strains, Phase IV (KMG-IV): sequencing the most valuable type-strain genomes for metagenomic binning, comparative biology and taxonomic classification.</title>
        <authorList>
            <person name="Goeker M."/>
        </authorList>
    </citation>
    <scope>NUCLEOTIDE SEQUENCE [LARGE SCALE GENOMIC DNA]</scope>
    <source>
        <strain evidence="2 3">DSM 105042</strain>
    </source>
</reference>
<name>A0ABV2H0V3_9HYPH</name>
<keyword evidence="1" id="KW-0812">Transmembrane</keyword>
<keyword evidence="3" id="KW-1185">Reference proteome</keyword>
<sequence length="49" mass="5215">MSELNVWAVNGCLVVALRLIVLAGALTLLHCRPQADADWNDAEDGHVSG</sequence>
<proteinExistence type="predicted"/>
<dbReference type="RefSeq" id="WP_247241999.1">
    <property type="nucleotide sequence ID" value="NZ_JALJRA010000001.1"/>
</dbReference>
<evidence type="ECO:0000313" key="2">
    <source>
        <dbReference type="EMBL" id="MET3583927.1"/>
    </source>
</evidence>
<keyword evidence="1" id="KW-1133">Transmembrane helix</keyword>
<evidence type="ECO:0000256" key="1">
    <source>
        <dbReference type="SAM" id="Phobius"/>
    </source>
</evidence>
<evidence type="ECO:0000313" key="3">
    <source>
        <dbReference type="Proteomes" id="UP001549031"/>
    </source>
</evidence>
<feature type="transmembrane region" description="Helical" evidence="1">
    <location>
        <begin position="6"/>
        <end position="29"/>
    </location>
</feature>
<protein>
    <submittedName>
        <fullName evidence="2">Uncharacterized protein</fullName>
    </submittedName>
</protein>
<comment type="caution">
    <text evidence="2">The sequence shown here is derived from an EMBL/GenBank/DDBJ whole genome shotgun (WGS) entry which is preliminary data.</text>
</comment>
<keyword evidence="1" id="KW-0472">Membrane</keyword>
<organism evidence="2 3">
    <name type="scientific">Pseudorhizobium tarimense</name>
    <dbReference type="NCBI Taxonomy" id="1079109"/>
    <lineage>
        <taxon>Bacteria</taxon>
        <taxon>Pseudomonadati</taxon>
        <taxon>Pseudomonadota</taxon>
        <taxon>Alphaproteobacteria</taxon>
        <taxon>Hyphomicrobiales</taxon>
        <taxon>Rhizobiaceae</taxon>
        <taxon>Rhizobium/Agrobacterium group</taxon>
        <taxon>Pseudorhizobium</taxon>
    </lineage>
</organism>